<accession>A0AAU7CLW4</accession>
<protein>
    <submittedName>
        <fullName evidence="1">Uncharacterized protein</fullName>
    </submittedName>
</protein>
<dbReference type="EMBL" id="CP155447">
    <property type="protein sequence ID" value="XBH06120.1"/>
    <property type="molecule type" value="Genomic_DNA"/>
</dbReference>
<reference evidence="1" key="1">
    <citation type="submission" date="2024-05" db="EMBL/GenBank/DDBJ databases">
        <title>Planctomycetes of the genus Singulisphaera possess chitinolytic capabilities.</title>
        <authorList>
            <person name="Ivanova A."/>
        </authorList>
    </citation>
    <scope>NUCLEOTIDE SEQUENCE</scope>
    <source>
        <strain evidence="1">Ch08T</strain>
    </source>
</reference>
<evidence type="ECO:0000313" key="1">
    <source>
        <dbReference type="EMBL" id="XBH06120.1"/>
    </source>
</evidence>
<organism evidence="1">
    <name type="scientific">Singulisphaera sp. Ch08</name>
    <dbReference type="NCBI Taxonomy" id="3120278"/>
    <lineage>
        <taxon>Bacteria</taxon>
        <taxon>Pseudomonadati</taxon>
        <taxon>Planctomycetota</taxon>
        <taxon>Planctomycetia</taxon>
        <taxon>Isosphaerales</taxon>
        <taxon>Isosphaeraceae</taxon>
        <taxon>Singulisphaera</taxon>
    </lineage>
</organism>
<name>A0AAU7CLW4_9BACT</name>
<sequence length="48" mass="4737">MDLGERIQYDGGRSCQGAAKPLAAFLGEGQGGGAIGPAEAVLAVSLSF</sequence>
<gene>
    <name evidence="1" type="ORF">V5E97_08810</name>
</gene>
<dbReference type="AlphaFoldDB" id="A0AAU7CLW4"/>
<proteinExistence type="predicted"/>
<dbReference type="RefSeq" id="WP_406698972.1">
    <property type="nucleotide sequence ID" value="NZ_CP155447.1"/>
</dbReference>